<proteinExistence type="predicted"/>
<feature type="region of interest" description="Disordered" evidence="1">
    <location>
        <begin position="698"/>
        <end position="731"/>
    </location>
</feature>
<feature type="compositionally biased region" description="Basic residues" evidence="1">
    <location>
        <begin position="381"/>
        <end position="390"/>
    </location>
</feature>
<dbReference type="AlphaFoldDB" id="A0A6A5UVJ0"/>
<feature type="compositionally biased region" description="Basic and acidic residues" evidence="1">
    <location>
        <begin position="708"/>
        <end position="730"/>
    </location>
</feature>
<dbReference type="OrthoDB" id="3790865at2759"/>
<name>A0A6A5UVJ0_9PLEO</name>
<evidence type="ECO:0000313" key="3">
    <source>
        <dbReference type="Proteomes" id="UP000800036"/>
    </source>
</evidence>
<dbReference type="Proteomes" id="UP000800036">
    <property type="component" value="Unassembled WGS sequence"/>
</dbReference>
<feature type="region of interest" description="Disordered" evidence="1">
    <location>
        <begin position="31"/>
        <end position="76"/>
    </location>
</feature>
<keyword evidence="3" id="KW-1185">Reference proteome</keyword>
<evidence type="ECO:0000256" key="1">
    <source>
        <dbReference type="SAM" id="MobiDB-lite"/>
    </source>
</evidence>
<accession>A0A6A5UVJ0</accession>
<sequence length="927" mass="102160">MSKQDTGIGRKPIAEYPRYLRYDTRLSEEIHVKPMDSRHPRIVHQNSSATSVKADDEYTPDGTGTDPISSGYRLSTPYDNTGVKSFHVNTNVKQASQRYSSPDTQVGLGIRGLGIRGLGGLLPPTAQLSPLDVPSFKGASTSSSGPPSLALSEGPLSPLYQSPPLFHYDEPENRPRPQNYGLPSNPAPGRQGQKIERYPVDPIPQHKGWDDFRSPRGFVDVQTDAGVVSTHAPWSTKDRQPVLQSKFRQELGKEKDQQKQKQKRPPATARPKGKKSRKEEGHQITEKATKIAARIKDLYVDYRDPDQKLKNALMQAMKEEGCEAKDEQTSREDPRLRTKPSIQETGEGTRELKHGDAPPEIPNPRTKALNEAQQLKIIHRVAAKLPRPKPRIPPAPISEPAPEVTSPLQSHLVTEVPSRPKYSAEPLGAGRSPTLLQPLPDALLPHYHGIASAVSPVSPTSIIAPLRASPSVQAPATATEEPQPMAIPKKDLPHSEKPQVRGIQKKGLPPRPVPAPGEREPIELRFQEELYMRVVGMSPPQPFMESSDATSRPAVGMSGSMPGTIYSRPVESQCSVPEAPTLAVGSHSAFHSRFTSTLKSSTHLNPSVKPGSGHNENKPHRFAHAVDAFFDGEILTDLLAPNKDKTRKKHTEKLKQTISKPKLHTFPAGVAAPPIPKNSARRASRSLVRDIGEPCASSTVQEIPLAHAETEAKGTEKEGKGKEKEKEKKANWAGVSVQFAFHSRRRDSDSSWVCADAKKETDEFRKQQAQGEARKRSQQPQPQPQVQPKVEELVDSKCNSHLDHTFLIFRGPIRAETQPEPYLPSHSHQPQPPRSQPHPHPQPHPRPRRPPPIHPAHPGLRQPGPSTLEKHFSNADLVPAPLGVRKSEADREKVRDTGFYAGVGSVLREYEGVGVGVDMEEERSGWI</sequence>
<feature type="compositionally biased region" description="Basic and acidic residues" evidence="1">
    <location>
        <begin position="247"/>
        <end position="259"/>
    </location>
</feature>
<feature type="region of interest" description="Disordered" evidence="1">
    <location>
        <begin position="665"/>
        <end position="686"/>
    </location>
</feature>
<gene>
    <name evidence="2" type="ORF">BU23DRAFT_575249</name>
</gene>
<organism evidence="2 3">
    <name type="scientific">Bimuria novae-zelandiae CBS 107.79</name>
    <dbReference type="NCBI Taxonomy" id="1447943"/>
    <lineage>
        <taxon>Eukaryota</taxon>
        <taxon>Fungi</taxon>
        <taxon>Dikarya</taxon>
        <taxon>Ascomycota</taxon>
        <taxon>Pezizomycotina</taxon>
        <taxon>Dothideomycetes</taxon>
        <taxon>Pleosporomycetidae</taxon>
        <taxon>Pleosporales</taxon>
        <taxon>Massarineae</taxon>
        <taxon>Didymosphaeriaceae</taxon>
        <taxon>Bimuria</taxon>
    </lineage>
</organism>
<feature type="compositionally biased region" description="Basic residues" evidence="1">
    <location>
        <begin position="841"/>
        <end position="851"/>
    </location>
</feature>
<feature type="region of interest" description="Disordered" evidence="1">
    <location>
        <begin position="319"/>
        <end position="365"/>
    </location>
</feature>
<feature type="compositionally biased region" description="Basic and acidic residues" evidence="1">
    <location>
        <begin position="319"/>
        <end position="336"/>
    </location>
</feature>
<feature type="compositionally biased region" description="Basic and acidic residues" evidence="1">
    <location>
        <begin position="488"/>
        <end position="499"/>
    </location>
</feature>
<feature type="region of interest" description="Disordered" evidence="1">
    <location>
        <begin position="746"/>
        <end position="790"/>
    </location>
</feature>
<evidence type="ECO:0000313" key="2">
    <source>
        <dbReference type="EMBL" id="KAF1965047.1"/>
    </source>
</evidence>
<feature type="region of interest" description="Disordered" evidence="1">
    <location>
        <begin position="472"/>
        <end position="518"/>
    </location>
</feature>
<dbReference type="EMBL" id="ML976772">
    <property type="protein sequence ID" value="KAF1965047.1"/>
    <property type="molecule type" value="Genomic_DNA"/>
</dbReference>
<feature type="compositionally biased region" description="Pro residues" evidence="1">
    <location>
        <begin position="830"/>
        <end position="840"/>
    </location>
</feature>
<feature type="compositionally biased region" description="Basic and acidic residues" evidence="1">
    <location>
        <begin position="277"/>
        <end position="288"/>
    </location>
</feature>
<feature type="region of interest" description="Disordered" evidence="1">
    <location>
        <begin position="381"/>
        <end position="433"/>
    </location>
</feature>
<feature type="compositionally biased region" description="Basic and acidic residues" evidence="1">
    <location>
        <begin position="347"/>
        <end position="357"/>
    </location>
</feature>
<feature type="compositionally biased region" description="Basic and acidic residues" evidence="1">
    <location>
        <begin position="756"/>
        <end position="766"/>
    </location>
</feature>
<reference evidence="2" key="1">
    <citation type="journal article" date="2020" name="Stud. Mycol.">
        <title>101 Dothideomycetes genomes: a test case for predicting lifestyles and emergence of pathogens.</title>
        <authorList>
            <person name="Haridas S."/>
            <person name="Albert R."/>
            <person name="Binder M."/>
            <person name="Bloem J."/>
            <person name="Labutti K."/>
            <person name="Salamov A."/>
            <person name="Andreopoulos B."/>
            <person name="Baker S."/>
            <person name="Barry K."/>
            <person name="Bills G."/>
            <person name="Bluhm B."/>
            <person name="Cannon C."/>
            <person name="Castanera R."/>
            <person name="Culley D."/>
            <person name="Daum C."/>
            <person name="Ezra D."/>
            <person name="Gonzalez J."/>
            <person name="Henrissat B."/>
            <person name="Kuo A."/>
            <person name="Liang C."/>
            <person name="Lipzen A."/>
            <person name="Lutzoni F."/>
            <person name="Magnuson J."/>
            <person name="Mondo S."/>
            <person name="Nolan M."/>
            <person name="Ohm R."/>
            <person name="Pangilinan J."/>
            <person name="Park H.-J."/>
            <person name="Ramirez L."/>
            <person name="Alfaro M."/>
            <person name="Sun H."/>
            <person name="Tritt A."/>
            <person name="Yoshinaga Y."/>
            <person name="Zwiers L.-H."/>
            <person name="Turgeon B."/>
            <person name="Goodwin S."/>
            <person name="Spatafora J."/>
            <person name="Crous P."/>
            <person name="Grigoriev I."/>
        </authorList>
    </citation>
    <scope>NUCLEOTIDE SEQUENCE</scope>
    <source>
        <strain evidence="2">CBS 107.79</strain>
    </source>
</reference>
<feature type="region of interest" description="Disordered" evidence="1">
    <location>
        <begin position="817"/>
        <end position="892"/>
    </location>
</feature>
<feature type="compositionally biased region" description="Low complexity" evidence="1">
    <location>
        <begin position="778"/>
        <end position="788"/>
    </location>
</feature>
<feature type="region of interest" description="Disordered" evidence="1">
    <location>
        <begin position="119"/>
        <end position="288"/>
    </location>
</feature>
<protein>
    <submittedName>
        <fullName evidence="2">Uncharacterized protein</fullName>
    </submittedName>
</protein>